<evidence type="ECO:0000256" key="11">
    <source>
        <dbReference type="ARBA" id="ARBA00023157"/>
    </source>
</evidence>
<feature type="compositionally biased region" description="Polar residues" evidence="18">
    <location>
        <begin position="1074"/>
        <end position="1089"/>
    </location>
</feature>
<feature type="transmembrane region" description="Helical" evidence="19">
    <location>
        <begin position="407"/>
        <end position="426"/>
    </location>
</feature>
<dbReference type="GO" id="GO:0007166">
    <property type="term" value="P:cell surface receptor signaling pathway"/>
    <property type="evidence" value="ECO:0007669"/>
    <property type="project" value="InterPro"/>
</dbReference>
<dbReference type="FunFam" id="1.20.1070.10:FF:000068">
    <property type="entry name" value="Smoothened, frizzled class receptor"/>
    <property type="match status" value="1"/>
</dbReference>
<dbReference type="EMBL" id="GG666680">
    <property type="protein sequence ID" value="EEN44003.1"/>
    <property type="molecule type" value="Genomic_DNA"/>
</dbReference>
<comment type="caution">
    <text evidence="17">Lacks conserved residue(s) required for the propagation of feature annotation.</text>
</comment>
<feature type="domain" description="G-protein coupled receptors family 2 profile 2" evidence="21">
    <location>
        <begin position="158"/>
        <end position="356"/>
    </location>
</feature>
<protein>
    <recommendedName>
        <fullName evidence="16">Protein smoothened</fullName>
    </recommendedName>
</protein>
<dbReference type="GO" id="GO:0009888">
    <property type="term" value="P:tissue development"/>
    <property type="evidence" value="ECO:0007669"/>
    <property type="project" value="UniProtKB-ARBA"/>
</dbReference>
<dbReference type="Gene3D" id="1.20.1070.10">
    <property type="entry name" value="Rhodopsin 7-helix transmembrane proteins"/>
    <property type="match status" value="2"/>
</dbReference>
<accession>C3ZTW1</accession>
<dbReference type="InterPro" id="IPR015526">
    <property type="entry name" value="Frizzled/SFRP"/>
</dbReference>
<keyword evidence="4" id="KW-0217">Developmental protein</keyword>
<dbReference type="SMART" id="SM01330">
    <property type="entry name" value="Frizzled"/>
    <property type="match status" value="1"/>
</dbReference>
<dbReference type="AlphaFoldDB" id="C3ZTW1"/>
<feature type="transmembrane region" description="Helical" evidence="19">
    <location>
        <begin position="242"/>
        <end position="266"/>
    </location>
</feature>
<evidence type="ECO:0000256" key="8">
    <source>
        <dbReference type="ARBA" id="ARBA00022989"/>
    </source>
</evidence>
<evidence type="ECO:0000256" key="15">
    <source>
        <dbReference type="ARBA" id="ARBA00023273"/>
    </source>
</evidence>
<feature type="compositionally biased region" description="Polar residues" evidence="18">
    <location>
        <begin position="716"/>
        <end position="729"/>
    </location>
</feature>
<dbReference type="STRING" id="7739.C3ZTW1"/>
<keyword evidence="11" id="KW-1015">Disulfide bond</keyword>
<sequence>MVFYNLRTKGFHSIIGPVVYGAEEGIKNFPMQTPITGLKNVPRCWEVIQPLLCSVYMPKCENGYVELPSYEMCAVTRGPCKIVEEEQGWPAFLQCQDNNQFIRGCENEVKKIKFNVTGGCERPLVETDNEKSFYEGVEGCGIQCQNPLFTDAEHERIHKFIAGFGAVTVVFTFFTLATFLVDWKNSSRYPALILFYINGCFFVGSIGWLAQFSEGARDDIVCRSDGTMRIAEPSDGQNLSCVVVFFLVYYFMMAGVTWFVMLAFAWHKSFRALGSCKDALSGKTSYFHLISWSVPLVLSVMIIAMRQVDGDSLSGICFVGYQNHEYRAGFLLAPVAVVLASGLWFLGNGMFTLVKIQIDNPDILSSRASTKIKETIVRLGMFTLVKIQIDNPDILSSRASTKIKETIVRLGIFAFLALGFVFITFACHVYEFSNHAEWEQSFRDYIRCEANVTIAEQLSNQPIPECSMKSRPSLIIMEIHLFAFFGAGITMSTWVWTKATFATWKRFWKRITGKAGDEPRRLHKTRMIAKAFARRRELQDGDQAERLSYSFQTVSHDDPVGINLNLDKEEDQEQPSDSNEKPQNFAKAVPKLVARRGAIVPRMPQALADGAGAQTTVVADVEPGQQKHKLDRFSRRKHQKRHKKYRQEVQDVRARQPSRISEADMEADEDGMQPPNVPIATREKCLSSDEVSDSGRATAVTRREAAILEEEEEEGTSCNDTSEGASFTEASEETSNRGVTPPNNSQCTESSPEVDSDEFASEELNFTDQSGSTNNGEDVLPGCMGHAVLTQQAAQPSVLYRRQPVNAYYNNPAFVYPSDPVPMAYGYGHPGVGAYPGNPVPDMDTYSGNTEMEYVGNQGIPIPLNNLTVSSFYGNQAMESYNSQSIDTYPSATSREVNIYNVENDTCEANVTIAEQLSNQPIPECSMKSRPSLIIMEIHLFAFFGADGAGAQTTVVADVEPGQQKHKLDRFSRRKHQKRHKKYRQEVQDVRARQPSRISEADMEADEDGMQPPNVPIATGEKCLSSDEVSDSGRATAVTRREAAIPEEEEEEGTSCNDTSEGASFTEASEETSNRGVTPPNNSQCTESSPEVDSDEFASEELNFTDQSGSTNNGEDVLPGCMGHAVLTQQAAQPSVLYRRQPVNAYYNNPAFVYPSDPVPMAYGYGHPGVGAYPGNPVPDMDTYSGNTEMEYVGNQGIPIPLNNLTVSSFYGNQAMESYNSQSIDTYPSATSREVNIYNVENDTYVTYHK</sequence>
<evidence type="ECO:0000256" key="17">
    <source>
        <dbReference type="PROSITE-ProRule" id="PRU00090"/>
    </source>
</evidence>
<organism>
    <name type="scientific">Branchiostoma floridae</name>
    <name type="common">Florida lancelet</name>
    <name type="synonym">Amphioxus</name>
    <dbReference type="NCBI Taxonomy" id="7739"/>
    <lineage>
        <taxon>Eukaryota</taxon>
        <taxon>Metazoa</taxon>
        <taxon>Chordata</taxon>
        <taxon>Cephalochordata</taxon>
        <taxon>Leptocardii</taxon>
        <taxon>Amphioxiformes</taxon>
        <taxon>Branchiostomatidae</taxon>
        <taxon>Branchiostoma</taxon>
    </lineage>
</organism>
<feature type="transmembrane region" description="Helical" evidence="19">
    <location>
        <begin position="286"/>
        <end position="306"/>
    </location>
</feature>
<reference evidence="22" key="1">
    <citation type="journal article" date="2008" name="Nature">
        <title>The amphioxus genome and the evolution of the chordate karyotype.</title>
        <authorList>
            <consortium name="US DOE Joint Genome Institute (JGI-PGF)"/>
            <person name="Putnam N.H."/>
            <person name="Butts T."/>
            <person name="Ferrier D.E.K."/>
            <person name="Furlong R.F."/>
            <person name="Hellsten U."/>
            <person name="Kawashima T."/>
            <person name="Robinson-Rechavi M."/>
            <person name="Shoguchi E."/>
            <person name="Terry A."/>
            <person name="Yu J.-K."/>
            <person name="Benito-Gutierrez E.L."/>
            <person name="Dubchak I."/>
            <person name="Garcia-Fernandez J."/>
            <person name="Gibson-Brown J.J."/>
            <person name="Grigoriev I.V."/>
            <person name="Horton A.C."/>
            <person name="de Jong P.J."/>
            <person name="Jurka J."/>
            <person name="Kapitonov V.V."/>
            <person name="Kohara Y."/>
            <person name="Kuroki Y."/>
            <person name="Lindquist E."/>
            <person name="Lucas S."/>
            <person name="Osoegawa K."/>
            <person name="Pennacchio L.A."/>
            <person name="Salamov A.A."/>
            <person name="Satou Y."/>
            <person name="Sauka-Spengler T."/>
            <person name="Schmutz J."/>
            <person name="Shin-I T."/>
            <person name="Toyoda A."/>
            <person name="Bronner-Fraser M."/>
            <person name="Fujiyama A."/>
            <person name="Holland L.Z."/>
            <person name="Holland P.W.H."/>
            <person name="Satoh N."/>
            <person name="Rokhsar D.S."/>
        </authorList>
    </citation>
    <scope>NUCLEOTIDE SEQUENCE [LARGE SCALE GENOMIC DNA]</scope>
    <source>
        <strain evidence="22">S238N-H82</strain>
        <tissue evidence="22">Testes</tissue>
    </source>
</reference>
<keyword evidence="10 19" id="KW-0472">Membrane</keyword>
<dbReference type="SMART" id="SM00063">
    <property type="entry name" value="FRI"/>
    <property type="match status" value="1"/>
</dbReference>
<dbReference type="InterPro" id="IPR035683">
    <property type="entry name" value="SMO_7TM"/>
</dbReference>
<dbReference type="GO" id="GO:0004930">
    <property type="term" value="F:G protein-coupled receptor activity"/>
    <property type="evidence" value="ECO:0007669"/>
    <property type="project" value="UniProtKB-KW"/>
</dbReference>
<evidence type="ECO:0000256" key="19">
    <source>
        <dbReference type="SAM" id="Phobius"/>
    </source>
</evidence>
<evidence type="ECO:0000256" key="16">
    <source>
        <dbReference type="ARBA" id="ARBA00035037"/>
    </source>
</evidence>
<keyword evidence="8 19" id="KW-1133">Transmembrane helix</keyword>
<keyword evidence="9" id="KW-0297">G-protein coupled receptor</keyword>
<feature type="compositionally biased region" description="Basic residues" evidence="18">
    <location>
        <begin position="971"/>
        <end position="983"/>
    </location>
</feature>
<keyword evidence="13" id="KW-0325">Glycoprotein</keyword>
<comment type="subcellular location">
    <subcellularLocation>
        <location evidence="2">Cell membrane</location>
        <topology evidence="2">Multi-pass membrane protein</topology>
    </subcellularLocation>
    <subcellularLocation>
        <location evidence="1">Cell projection</location>
        <location evidence="1">Cilium</location>
    </subcellularLocation>
</comment>
<dbReference type="GO" id="GO:0005886">
    <property type="term" value="C:plasma membrane"/>
    <property type="evidence" value="ECO:0007669"/>
    <property type="project" value="UniProtKB-SubCell"/>
</dbReference>
<dbReference type="GO" id="GO:0005929">
    <property type="term" value="C:cilium"/>
    <property type="evidence" value="ECO:0007669"/>
    <property type="project" value="UniProtKB-SubCell"/>
</dbReference>
<evidence type="ECO:0000256" key="2">
    <source>
        <dbReference type="ARBA" id="ARBA00004651"/>
    </source>
</evidence>
<evidence type="ECO:0000313" key="22">
    <source>
        <dbReference type="EMBL" id="EEN44003.1"/>
    </source>
</evidence>
<dbReference type="InParanoid" id="C3ZTW1"/>
<dbReference type="PROSITE" id="PS50261">
    <property type="entry name" value="G_PROTEIN_RECEP_F2_4"/>
    <property type="match status" value="1"/>
</dbReference>
<feature type="compositionally biased region" description="Polar residues" evidence="18">
    <location>
        <begin position="736"/>
        <end position="751"/>
    </location>
</feature>
<evidence type="ECO:0000259" key="20">
    <source>
        <dbReference type="PROSITE" id="PS50038"/>
    </source>
</evidence>
<evidence type="ECO:0000256" key="4">
    <source>
        <dbReference type="ARBA" id="ARBA00022473"/>
    </source>
</evidence>
<dbReference type="PRINTS" id="PR00489">
    <property type="entry name" value="FRIZZLED"/>
</dbReference>
<evidence type="ECO:0000256" key="1">
    <source>
        <dbReference type="ARBA" id="ARBA00004138"/>
    </source>
</evidence>
<evidence type="ECO:0000256" key="18">
    <source>
        <dbReference type="SAM" id="MobiDB-lite"/>
    </source>
</evidence>
<evidence type="ECO:0000256" key="6">
    <source>
        <dbReference type="ARBA" id="ARBA00022692"/>
    </source>
</evidence>
<name>C3ZTW1_BRAFL</name>
<evidence type="ECO:0000256" key="3">
    <source>
        <dbReference type="ARBA" id="ARBA00008077"/>
    </source>
</evidence>
<dbReference type="InterPro" id="IPR020067">
    <property type="entry name" value="Frizzled_dom"/>
</dbReference>
<evidence type="ECO:0000256" key="13">
    <source>
        <dbReference type="ARBA" id="ARBA00023180"/>
    </source>
</evidence>
<evidence type="ECO:0000256" key="9">
    <source>
        <dbReference type="ARBA" id="ARBA00023040"/>
    </source>
</evidence>
<keyword evidence="7" id="KW-0732">Signal</keyword>
<dbReference type="PANTHER" id="PTHR11309">
    <property type="entry name" value="FRIZZLED"/>
    <property type="match status" value="1"/>
</dbReference>
<dbReference type="CDD" id="cd15030">
    <property type="entry name" value="7tmF_SMO_homolog"/>
    <property type="match status" value="1"/>
</dbReference>
<dbReference type="Gene3D" id="1.10.2000.10">
    <property type="entry name" value="Frizzled cysteine-rich domain"/>
    <property type="match status" value="1"/>
</dbReference>
<evidence type="ECO:0000256" key="5">
    <source>
        <dbReference type="ARBA" id="ARBA00022475"/>
    </source>
</evidence>
<dbReference type="SUPFAM" id="SSF63501">
    <property type="entry name" value="Frizzled cysteine-rich domain"/>
    <property type="match status" value="1"/>
</dbReference>
<evidence type="ECO:0000256" key="7">
    <source>
        <dbReference type="ARBA" id="ARBA00022729"/>
    </source>
</evidence>
<dbReference type="PANTHER" id="PTHR11309:SF35">
    <property type="entry name" value="PROTEIN SMOOTHENED"/>
    <property type="match status" value="1"/>
</dbReference>
<dbReference type="InterPro" id="IPR036790">
    <property type="entry name" value="Frizzled_dom_sf"/>
</dbReference>
<evidence type="ECO:0000256" key="14">
    <source>
        <dbReference type="ARBA" id="ARBA00023224"/>
    </source>
</evidence>
<keyword evidence="14" id="KW-0807">Transducer</keyword>
<comment type="similarity">
    <text evidence="3">Belongs to the G-protein coupled receptor Fz/Smo family.</text>
</comment>
<keyword evidence="12" id="KW-0675">Receptor</keyword>
<dbReference type="eggNOG" id="KOG3577">
    <property type="taxonomic scope" value="Eukaryota"/>
</dbReference>
<feature type="region of interest" description="Disordered" evidence="18">
    <location>
        <begin position="623"/>
        <end position="759"/>
    </location>
</feature>
<keyword evidence="6 19" id="KW-0812">Transmembrane</keyword>
<dbReference type="PROSITE" id="PS50038">
    <property type="entry name" value="FZ"/>
    <property type="match status" value="1"/>
</dbReference>
<evidence type="ECO:0000256" key="12">
    <source>
        <dbReference type="ARBA" id="ARBA00023170"/>
    </source>
</evidence>
<feature type="compositionally biased region" description="Basic residues" evidence="18">
    <location>
        <begin position="626"/>
        <end position="645"/>
    </location>
</feature>
<evidence type="ECO:0000256" key="10">
    <source>
        <dbReference type="ARBA" id="ARBA00023136"/>
    </source>
</evidence>
<proteinExistence type="inferred from homology"/>
<feature type="region of interest" description="Disordered" evidence="18">
    <location>
        <begin position="971"/>
        <end position="1097"/>
    </location>
</feature>
<dbReference type="InterPro" id="IPR017981">
    <property type="entry name" value="GPCR_2-like_7TM"/>
</dbReference>
<keyword evidence="15" id="KW-0966">Cell projection</keyword>
<feature type="transmembrane region" description="Helical" evidence="19">
    <location>
        <begin position="160"/>
        <end position="181"/>
    </location>
</feature>
<dbReference type="Pfam" id="PF01534">
    <property type="entry name" value="Frizzled"/>
    <property type="match status" value="2"/>
</dbReference>
<dbReference type="InterPro" id="IPR000539">
    <property type="entry name" value="Frizzled/Smoothened_7TM"/>
</dbReference>
<feature type="compositionally biased region" description="Polar residues" evidence="18">
    <location>
        <begin position="1054"/>
        <end position="1067"/>
    </location>
</feature>
<evidence type="ECO:0000259" key="21">
    <source>
        <dbReference type="PROSITE" id="PS50261"/>
    </source>
</evidence>
<gene>
    <name evidence="22" type="ORF">BRAFLDRAFT_125390</name>
</gene>
<feature type="transmembrane region" description="Helical" evidence="19">
    <location>
        <begin position="193"/>
        <end position="210"/>
    </location>
</feature>
<feature type="domain" description="FZ" evidence="20">
    <location>
        <begin position="42"/>
        <end position="108"/>
    </location>
</feature>
<keyword evidence="5" id="KW-1003">Cell membrane</keyword>
<feature type="transmembrane region" description="Helical" evidence="19">
    <location>
        <begin position="326"/>
        <end position="346"/>
    </location>
</feature>